<dbReference type="AlphaFoldDB" id="A0A8H4K1W8"/>
<sequence length="875" mass="99472">MSDGNSSATNTNYAPSWSSRVYRQVNFSASKIWQDRGDIIRHSREFFIVCASPKASAFSINKTQTANPNGLGYSPLPTLSSIRLLELKPGNPSDLLRCSLKTVDLSDNPKYHALSYTWELDPPSLPYELQYFTRQIPSVSEVVAGGVHSVHNAINRLTFRSKPEATETPLEQETKQPEDSTAREKIICDGKVVYVKPNLYQALLQLRKVHPGLYWIDAICINQHDLSELSQQVQMMNKIYNTATQVTIWLGTCPHLISPGIANLVEMTKNGLPDITETALDSRDFYYSRVGTTSLWHLVLCVIFIVTRKWFKRLWVLQELCLAKEAIFHIGDFQFKADEISVVFGWVTKITHAWNSNGLYMFILNHKMSSFSELSCQANELLNSRRTISEGHKVGLQDWFKLVREREARDPRDMLYGGLALIEPETLRMDPSLKAGSTTEIKVSRDQWPSLNADYSIDSSAFLEKIAVCLLSGPDPMNLLSLATRYRTPYFYKTTRDKAIIYSSVNRECASKIRIAVPSWHTIPWLENPRVMKPFLSWQREKSLERVSEMTNNPSISLDGKSLFLDVVHLDIIETCVLDNYFGDLMFDMDLAIATHADAPDKVELYAKLRKYFDYSPAFHLLDLAIGMSIYTGSATQSPLEVLCDLLTAGACNHHRHENETTNSKMIGFCQWLDDWVFEHLDEHKKQKAKVTEETPLLLKDFLQQRDPMIAKLEDDYARLRKTYPDQPWSPEDRTTISEARKGLASHFASTLQVAQTVRALFKTSSGKLILAPAWTEKGDVVMAVKGGKFAYVFTPKDEDIRRRIAWKETCNGIPMEVMKERVGYGEAEKWNLAGLESEIGRNNSYMLTGEAYLHGSSLEDLLGQELKFGRIEVV</sequence>
<protein>
    <submittedName>
        <fullName evidence="3">Heterokaryon incompatibility protein 6, OR allele</fullName>
    </submittedName>
</protein>
<comment type="caution">
    <text evidence="3">The sequence shown here is derived from an EMBL/GenBank/DDBJ whole genome shotgun (WGS) entry which is preliminary data.</text>
</comment>
<feature type="domain" description="Heterokaryon incompatibility" evidence="2">
    <location>
        <begin position="176"/>
        <end position="319"/>
    </location>
</feature>
<evidence type="ECO:0000259" key="2">
    <source>
        <dbReference type="Pfam" id="PF06985"/>
    </source>
</evidence>
<accession>A0A8H4K1W8</accession>
<dbReference type="Proteomes" id="UP000605986">
    <property type="component" value="Unassembled WGS sequence"/>
</dbReference>
<dbReference type="PANTHER" id="PTHR24148">
    <property type="entry name" value="ANKYRIN REPEAT DOMAIN-CONTAINING PROTEIN 39 HOMOLOG-RELATED"/>
    <property type="match status" value="1"/>
</dbReference>
<evidence type="ECO:0000313" key="3">
    <source>
        <dbReference type="EMBL" id="KAF4443167.1"/>
    </source>
</evidence>
<dbReference type="PANTHER" id="PTHR24148:SF82">
    <property type="entry name" value="HETEROKARYON INCOMPATIBILITY DOMAIN-CONTAINING PROTEIN"/>
    <property type="match status" value="1"/>
</dbReference>
<dbReference type="Pfam" id="PF06985">
    <property type="entry name" value="HET"/>
    <property type="match status" value="1"/>
</dbReference>
<dbReference type="InterPro" id="IPR052895">
    <property type="entry name" value="HetReg/Transcr_Mod"/>
</dbReference>
<keyword evidence="4" id="KW-1185">Reference proteome</keyword>
<dbReference type="InterPro" id="IPR010730">
    <property type="entry name" value="HET"/>
</dbReference>
<evidence type="ECO:0000256" key="1">
    <source>
        <dbReference type="SAM" id="MobiDB-lite"/>
    </source>
</evidence>
<organism evidence="3 4">
    <name type="scientific">Fusarium austroafricanum</name>
    <dbReference type="NCBI Taxonomy" id="2364996"/>
    <lineage>
        <taxon>Eukaryota</taxon>
        <taxon>Fungi</taxon>
        <taxon>Dikarya</taxon>
        <taxon>Ascomycota</taxon>
        <taxon>Pezizomycotina</taxon>
        <taxon>Sordariomycetes</taxon>
        <taxon>Hypocreomycetidae</taxon>
        <taxon>Hypocreales</taxon>
        <taxon>Nectriaceae</taxon>
        <taxon>Fusarium</taxon>
        <taxon>Fusarium concolor species complex</taxon>
    </lineage>
</organism>
<dbReference type="EMBL" id="JAADJG010000581">
    <property type="protein sequence ID" value="KAF4443167.1"/>
    <property type="molecule type" value="Genomic_DNA"/>
</dbReference>
<dbReference type="OrthoDB" id="2157530at2759"/>
<gene>
    <name evidence="3" type="ORF">F53441_11476</name>
</gene>
<name>A0A8H4K1W8_9HYPO</name>
<feature type="region of interest" description="Disordered" evidence="1">
    <location>
        <begin position="161"/>
        <end position="181"/>
    </location>
</feature>
<proteinExistence type="predicted"/>
<evidence type="ECO:0000313" key="4">
    <source>
        <dbReference type="Proteomes" id="UP000605986"/>
    </source>
</evidence>
<feature type="compositionally biased region" description="Basic and acidic residues" evidence="1">
    <location>
        <begin position="172"/>
        <end position="181"/>
    </location>
</feature>
<reference evidence="3" key="1">
    <citation type="submission" date="2020-01" db="EMBL/GenBank/DDBJ databases">
        <title>Identification and distribution of gene clusters putatively required for synthesis of sphingolipid metabolism inhibitors in phylogenetically diverse species of the filamentous fungus Fusarium.</title>
        <authorList>
            <person name="Kim H.-S."/>
            <person name="Busman M."/>
            <person name="Brown D.W."/>
            <person name="Divon H."/>
            <person name="Uhlig S."/>
            <person name="Proctor R.H."/>
        </authorList>
    </citation>
    <scope>NUCLEOTIDE SEQUENCE</scope>
    <source>
        <strain evidence="3">NRRL 53441</strain>
    </source>
</reference>